<sequence>MRFTLTRYGDRAYQAFMVLYRFLVAAIVLGASGCRMGAHVAVWQPPQLESTVGKRVAVSTVTGPKEVAGPLREKMLAMAPADSGRDMATIDPEQMASTESIRLVSGTDDVNDIALASVAKKENIDYVLRGQVISRTQSPDTKFDPTAPLAISWRLMSIGDNRHVGGRPVVVDLESARETYPDLALVADPTEALTTAAVRQSYRLVSPWIDRERIQLAIPYGMPGSKEVRRGNMLALNGRWGEAETVWQETLTKHPTQTAAVHNLAIAAAAGQDFSKAKELARRAIRRQPTGLHKQSLVWIEQKQRLYHQAFNLPEPPEGWFVTHSDDE</sequence>
<keyword evidence="2" id="KW-1185">Reference proteome</keyword>
<dbReference type="OrthoDB" id="262809at2"/>
<reference evidence="1 2" key="1">
    <citation type="submission" date="2019-02" db="EMBL/GenBank/DDBJ databases">
        <title>Deep-cultivation of Planctomycetes and their phenomic and genomic characterization uncovers novel biology.</title>
        <authorList>
            <person name="Wiegand S."/>
            <person name="Jogler M."/>
            <person name="Boedeker C."/>
            <person name="Pinto D."/>
            <person name="Vollmers J."/>
            <person name="Rivas-Marin E."/>
            <person name="Kohn T."/>
            <person name="Peeters S.H."/>
            <person name="Heuer A."/>
            <person name="Rast P."/>
            <person name="Oberbeckmann S."/>
            <person name="Bunk B."/>
            <person name="Jeske O."/>
            <person name="Meyerdierks A."/>
            <person name="Storesund J.E."/>
            <person name="Kallscheuer N."/>
            <person name="Luecker S."/>
            <person name="Lage O.M."/>
            <person name="Pohl T."/>
            <person name="Merkel B.J."/>
            <person name="Hornburger P."/>
            <person name="Mueller R.-W."/>
            <person name="Bruemmer F."/>
            <person name="Labrenz M."/>
            <person name="Spormann A.M."/>
            <person name="Op Den Camp H."/>
            <person name="Overmann J."/>
            <person name="Amann R."/>
            <person name="Jetten M.S.M."/>
            <person name="Mascher T."/>
            <person name="Medema M.H."/>
            <person name="Devos D.P."/>
            <person name="Kaster A.-K."/>
            <person name="Ovreas L."/>
            <person name="Rohde M."/>
            <person name="Galperin M.Y."/>
            <person name="Jogler C."/>
        </authorList>
    </citation>
    <scope>NUCLEOTIDE SEQUENCE [LARGE SCALE GENOMIC DNA]</scope>
    <source>
        <strain evidence="1 2">Poly59</strain>
    </source>
</reference>
<dbReference type="InterPro" id="IPR011990">
    <property type="entry name" value="TPR-like_helical_dom_sf"/>
</dbReference>
<evidence type="ECO:0000313" key="1">
    <source>
        <dbReference type="EMBL" id="TWU47718.1"/>
    </source>
</evidence>
<dbReference type="SUPFAM" id="SSF48452">
    <property type="entry name" value="TPR-like"/>
    <property type="match status" value="1"/>
</dbReference>
<dbReference type="Gene3D" id="1.25.40.10">
    <property type="entry name" value="Tetratricopeptide repeat domain"/>
    <property type="match status" value="1"/>
</dbReference>
<proteinExistence type="predicted"/>
<accession>A0A5C6EFZ8</accession>
<dbReference type="PROSITE" id="PS51257">
    <property type="entry name" value="PROKAR_LIPOPROTEIN"/>
    <property type="match status" value="1"/>
</dbReference>
<dbReference type="Proteomes" id="UP000317977">
    <property type="component" value="Unassembled WGS sequence"/>
</dbReference>
<comment type="caution">
    <text evidence="1">The sequence shown here is derived from an EMBL/GenBank/DDBJ whole genome shotgun (WGS) entry which is preliminary data.</text>
</comment>
<protein>
    <submittedName>
        <fullName evidence="1">Uncharacterized protein</fullName>
    </submittedName>
</protein>
<dbReference type="RefSeq" id="WP_146536190.1">
    <property type="nucleotide sequence ID" value="NZ_SJPX01000005.1"/>
</dbReference>
<name>A0A5C6EFZ8_9BACT</name>
<evidence type="ECO:0000313" key="2">
    <source>
        <dbReference type="Proteomes" id="UP000317977"/>
    </source>
</evidence>
<organism evidence="1 2">
    <name type="scientific">Rubripirellula reticaptiva</name>
    <dbReference type="NCBI Taxonomy" id="2528013"/>
    <lineage>
        <taxon>Bacteria</taxon>
        <taxon>Pseudomonadati</taxon>
        <taxon>Planctomycetota</taxon>
        <taxon>Planctomycetia</taxon>
        <taxon>Pirellulales</taxon>
        <taxon>Pirellulaceae</taxon>
        <taxon>Rubripirellula</taxon>
    </lineage>
</organism>
<gene>
    <name evidence="1" type="ORF">Poly59_45590</name>
</gene>
<dbReference type="AlphaFoldDB" id="A0A5C6EFZ8"/>
<dbReference type="EMBL" id="SJPX01000005">
    <property type="protein sequence ID" value="TWU47718.1"/>
    <property type="molecule type" value="Genomic_DNA"/>
</dbReference>